<dbReference type="Proteomes" id="UP000285283">
    <property type="component" value="Unassembled WGS sequence"/>
</dbReference>
<reference evidence="3 4" key="1">
    <citation type="submission" date="2018-08" db="EMBL/GenBank/DDBJ databases">
        <title>A genome reference for cultivated species of the human gut microbiota.</title>
        <authorList>
            <person name="Zou Y."/>
            <person name="Xue W."/>
            <person name="Luo G."/>
        </authorList>
    </citation>
    <scope>NUCLEOTIDE SEQUENCE [LARGE SCALE GENOMIC DNA]</scope>
    <source>
        <strain evidence="3 4">AF21-53</strain>
    </source>
</reference>
<sequence length="177" mass="20227">MKNIVLDLIYIILNYFVCYVPCWHFRKLCYQLLGMKIGQGSRILMGTTIIKPWKIKIGKNSIINEKCHLDARGGIIIHNNVSISIYTVLITGSHNAQSPTFEFLEMPIHIEDNVWIGARSILLPGSYLKTSCLIGAGSTVRKGEYQIDGFYSGVPATYVKQRNLKGLYQQQWNPWFR</sequence>
<dbReference type="InterPro" id="IPR051159">
    <property type="entry name" value="Hexapeptide_acetyltransf"/>
</dbReference>
<evidence type="ECO:0000256" key="1">
    <source>
        <dbReference type="ARBA" id="ARBA00007274"/>
    </source>
</evidence>
<proteinExistence type="inferred from homology"/>
<organism evidence="3 4">
    <name type="scientific">Bacteroides uniformis</name>
    <dbReference type="NCBI Taxonomy" id="820"/>
    <lineage>
        <taxon>Bacteria</taxon>
        <taxon>Pseudomonadati</taxon>
        <taxon>Bacteroidota</taxon>
        <taxon>Bacteroidia</taxon>
        <taxon>Bacteroidales</taxon>
        <taxon>Bacteroidaceae</taxon>
        <taxon>Bacteroides</taxon>
    </lineage>
</organism>
<protein>
    <submittedName>
        <fullName evidence="3">Acyltransferase</fullName>
    </submittedName>
</protein>
<dbReference type="SUPFAM" id="SSF51161">
    <property type="entry name" value="Trimeric LpxA-like enzymes"/>
    <property type="match status" value="1"/>
</dbReference>
<dbReference type="InterPro" id="IPR011004">
    <property type="entry name" value="Trimer_LpxA-like_sf"/>
</dbReference>
<comment type="caution">
    <text evidence="3">The sequence shown here is derived from an EMBL/GenBank/DDBJ whole genome shotgun (WGS) entry which is preliminary data.</text>
</comment>
<dbReference type="Pfam" id="PF00132">
    <property type="entry name" value="Hexapep"/>
    <property type="match status" value="1"/>
</dbReference>
<comment type="similarity">
    <text evidence="1">Belongs to the transferase hexapeptide repeat family.</text>
</comment>
<evidence type="ECO:0000256" key="2">
    <source>
        <dbReference type="ARBA" id="ARBA00022679"/>
    </source>
</evidence>
<evidence type="ECO:0000313" key="3">
    <source>
        <dbReference type="EMBL" id="RGS51489.1"/>
    </source>
</evidence>
<dbReference type="GO" id="GO:0008374">
    <property type="term" value="F:O-acyltransferase activity"/>
    <property type="evidence" value="ECO:0007669"/>
    <property type="project" value="TreeGrafter"/>
</dbReference>
<keyword evidence="3" id="KW-0012">Acyltransferase</keyword>
<dbReference type="Gene3D" id="2.160.10.10">
    <property type="entry name" value="Hexapeptide repeat proteins"/>
    <property type="match status" value="1"/>
</dbReference>
<dbReference type="CDD" id="cd04647">
    <property type="entry name" value="LbH_MAT_like"/>
    <property type="match status" value="1"/>
</dbReference>
<evidence type="ECO:0000313" key="4">
    <source>
        <dbReference type="Proteomes" id="UP000285283"/>
    </source>
</evidence>
<dbReference type="AlphaFoldDB" id="A0A412JGI9"/>
<accession>A0A412JGI9</accession>
<dbReference type="InterPro" id="IPR001451">
    <property type="entry name" value="Hexapep"/>
</dbReference>
<dbReference type="PANTHER" id="PTHR23416">
    <property type="entry name" value="SIALIC ACID SYNTHASE-RELATED"/>
    <property type="match status" value="1"/>
</dbReference>
<dbReference type="EMBL" id="QRVP01000022">
    <property type="protein sequence ID" value="RGS51489.1"/>
    <property type="molecule type" value="Genomic_DNA"/>
</dbReference>
<keyword evidence="2 3" id="KW-0808">Transferase</keyword>
<gene>
    <name evidence="3" type="ORF">DWX87_17465</name>
</gene>
<dbReference type="PANTHER" id="PTHR23416:SF23">
    <property type="entry name" value="ACETYLTRANSFERASE C18B11.09C-RELATED"/>
    <property type="match status" value="1"/>
</dbReference>
<name>A0A412JGI9_BACUN</name>
<dbReference type="GO" id="GO:0005829">
    <property type="term" value="C:cytosol"/>
    <property type="evidence" value="ECO:0007669"/>
    <property type="project" value="TreeGrafter"/>
</dbReference>